<keyword evidence="2" id="KW-0479">Metal-binding</keyword>
<evidence type="ECO:0000256" key="1">
    <source>
        <dbReference type="ARBA" id="ARBA00007749"/>
    </source>
</evidence>
<sequence length="312" mass="32753">MERRTFLKFAPAAGLTLSAHPLLAQGLSQVAAVQRFTVGGITVTALSDGYLQLDASLLNGADEARLQQALTDAYLDPSRFLAAVNAFLVESGENTVLIDAGTGTAMGPNLGQLDTHLQTAGVAAGDITHVLCTHLHPDHVGGAVDDGAASFLNAELVVAQEDLDFWTNPDIRAGAPDEARGFFDLAVGVTQAYADRTTVFSGETSIAPGITAIPLPGHTPGHTGYMIEDGGESLMIWGDIVHVPPMQFADPSVTIAFDTDAEQAAATRAQLLDRVATDRQLIAGAHIGFPGVGYVAAAGEGYRFIPTRWQYE</sequence>
<evidence type="ECO:0000313" key="8">
    <source>
        <dbReference type="Proteomes" id="UP000594800"/>
    </source>
</evidence>
<dbReference type="PANTHER" id="PTHR42978:SF6">
    <property type="entry name" value="QUORUM-QUENCHING LACTONASE YTNP-RELATED"/>
    <property type="match status" value="1"/>
</dbReference>
<keyword evidence="8" id="KW-1185">Reference proteome</keyword>
<dbReference type="KEGG" id="poz:I0K15_14555"/>
<dbReference type="GO" id="GO:0046872">
    <property type="term" value="F:metal ion binding"/>
    <property type="evidence" value="ECO:0007669"/>
    <property type="project" value="UniProtKB-KW"/>
</dbReference>
<dbReference type="GO" id="GO:0016787">
    <property type="term" value="F:hydrolase activity"/>
    <property type="evidence" value="ECO:0007669"/>
    <property type="project" value="UniProtKB-KW"/>
</dbReference>
<dbReference type="RefSeq" id="WP_196102227.1">
    <property type="nucleotide sequence ID" value="NZ_CP064942.1"/>
</dbReference>
<dbReference type="Gene3D" id="3.60.15.10">
    <property type="entry name" value="Ribonuclease Z/Hydroxyacylglutathione hydrolase-like"/>
    <property type="match status" value="1"/>
</dbReference>
<protein>
    <submittedName>
        <fullName evidence="7">MBL fold metallo-hydrolase</fullName>
    </submittedName>
</protein>
<dbReference type="PANTHER" id="PTHR42978">
    <property type="entry name" value="QUORUM-QUENCHING LACTONASE YTNP-RELATED-RELATED"/>
    <property type="match status" value="1"/>
</dbReference>
<dbReference type="CDD" id="cd07720">
    <property type="entry name" value="OPHC2-like_MBL-fold"/>
    <property type="match status" value="1"/>
</dbReference>
<evidence type="ECO:0000256" key="3">
    <source>
        <dbReference type="ARBA" id="ARBA00022801"/>
    </source>
</evidence>
<gene>
    <name evidence="7" type="ORF">I0K15_14555</name>
</gene>
<evidence type="ECO:0000256" key="5">
    <source>
        <dbReference type="SAM" id="SignalP"/>
    </source>
</evidence>
<dbReference type="Pfam" id="PF00753">
    <property type="entry name" value="Lactamase_B"/>
    <property type="match status" value="1"/>
</dbReference>
<keyword evidence="3 7" id="KW-0378">Hydrolase</keyword>
<proteinExistence type="inferred from homology"/>
<evidence type="ECO:0000256" key="2">
    <source>
        <dbReference type="ARBA" id="ARBA00022723"/>
    </source>
</evidence>
<feature type="chain" id="PRO_5032989641" evidence="5">
    <location>
        <begin position="25"/>
        <end position="312"/>
    </location>
</feature>
<dbReference type="InterPro" id="IPR036866">
    <property type="entry name" value="RibonucZ/Hydroxyglut_hydro"/>
</dbReference>
<organism evidence="7 8">
    <name type="scientific">Pontivivens ytuae</name>
    <dbReference type="NCBI Taxonomy" id="2789856"/>
    <lineage>
        <taxon>Bacteria</taxon>
        <taxon>Pseudomonadati</taxon>
        <taxon>Pseudomonadota</taxon>
        <taxon>Alphaproteobacteria</taxon>
        <taxon>Rhodobacterales</taxon>
        <taxon>Paracoccaceae</taxon>
        <taxon>Pontivivens</taxon>
    </lineage>
</organism>
<feature type="domain" description="Metallo-beta-lactamase" evidence="6">
    <location>
        <begin position="83"/>
        <end position="286"/>
    </location>
</feature>
<name>A0A7S9QCE3_9RHOB</name>
<dbReference type="InterPro" id="IPR001279">
    <property type="entry name" value="Metallo-B-lactamas"/>
</dbReference>
<dbReference type="SUPFAM" id="SSF56281">
    <property type="entry name" value="Metallo-hydrolase/oxidoreductase"/>
    <property type="match status" value="1"/>
</dbReference>
<dbReference type="InterPro" id="IPR051013">
    <property type="entry name" value="MBL_superfamily_lactonases"/>
</dbReference>
<accession>A0A7S9QCE3</accession>
<evidence type="ECO:0000259" key="6">
    <source>
        <dbReference type="SMART" id="SM00849"/>
    </source>
</evidence>
<reference evidence="7 8" key="1">
    <citation type="submission" date="2020-11" db="EMBL/GenBank/DDBJ databases">
        <title>Description of Pontivivens ytuae sp. nov. isolated from deep sea sediment of Mariana Trench.</title>
        <authorList>
            <person name="Wang Z."/>
            <person name="Sun Q.-L."/>
            <person name="Xu X.-D."/>
            <person name="Tang Y.-Z."/>
            <person name="Zhang J."/>
        </authorList>
    </citation>
    <scope>NUCLEOTIDE SEQUENCE [LARGE SCALE GENOMIC DNA]</scope>
    <source>
        <strain evidence="7 8">MT2928</strain>
    </source>
</reference>
<evidence type="ECO:0000256" key="4">
    <source>
        <dbReference type="ARBA" id="ARBA00022833"/>
    </source>
</evidence>
<keyword evidence="5" id="KW-0732">Signal</keyword>
<dbReference type="SMART" id="SM00849">
    <property type="entry name" value="Lactamase_B"/>
    <property type="match status" value="1"/>
</dbReference>
<keyword evidence="4" id="KW-0862">Zinc</keyword>
<feature type="signal peptide" evidence="5">
    <location>
        <begin position="1"/>
        <end position="24"/>
    </location>
</feature>
<evidence type="ECO:0000313" key="7">
    <source>
        <dbReference type="EMBL" id="QPH53016.1"/>
    </source>
</evidence>
<dbReference type="AlphaFoldDB" id="A0A7S9QCE3"/>
<comment type="similarity">
    <text evidence="1">Belongs to the metallo-beta-lactamase superfamily.</text>
</comment>
<dbReference type="EMBL" id="CP064942">
    <property type="protein sequence ID" value="QPH53016.1"/>
    <property type="molecule type" value="Genomic_DNA"/>
</dbReference>
<dbReference type="Proteomes" id="UP000594800">
    <property type="component" value="Chromosome"/>
</dbReference>